<keyword evidence="5" id="KW-1003">Cell membrane</keyword>
<keyword evidence="11 16" id="KW-1133">Transmembrane helix</keyword>
<evidence type="ECO:0000313" key="20">
    <source>
        <dbReference type="EMBL" id="RDB67694.1"/>
    </source>
</evidence>
<dbReference type="InterPro" id="IPR033479">
    <property type="entry name" value="dCache_1"/>
</dbReference>
<dbReference type="InterPro" id="IPR036641">
    <property type="entry name" value="HPT_dom_sf"/>
</dbReference>
<dbReference type="Gene3D" id="3.40.50.2300">
    <property type="match status" value="2"/>
</dbReference>
<dbReference type="Pfam" id="PF02518">
    <property type="entry name" value="HATPase_c"/>
    <property type="match status" value="1"/>
</dbReference>
<feature type="modified residue" description="4-aspartylphosphate" evidence="15">
    <location>
        <position position="1033"/>
    </location>
</feature>
<dbReference type="Pfam" id="PF00072">
    <property type="entry name" value="Response_reg"/>
    <property type="match status" value="2"/>
</dbReference>
<dbReference type="GO" id="GO:0000155">
    <property type="term" value="F:phosphorelay sensor kinase activity"/>
    <property type="evidence" value="ECO:0007669"/>
    <property type="project" value="InterPro"/>
</dbReference>
<evidence type="ECO:0000256" key="9">
    <source>
        <dbReference type="ARBA" id="ARBA00022777"/>
    </source>
</evidence>
<dbReference type="SUPFAM" id="SSF47384">
    <property type="entry name" value="Homodimeric domain of signal transducing histidine kinase"/>
    <property type="match status" value="1"/>
</dbReference>
<evidence type="ECO:0000313" key="21">
    <source>
        <dbReference type="EMBL" id="RNM41877.1"/>
    </source>
</evidence>
<dbReference type="InterPro" id="IPR003661">
    <property type="entry name" value="HisK_dim/P_dom"/>
</dbReference>
<feature type="transmembrane region" description="Helical" evidence="16">
    <location>
        <begin position="20"/>
        <end position="43"/>
    </location>
</feature>
<evidence type="ECO:0000259" key="19">
    <source>
        <dbReference type="PROSITE" id="PS51832"/>
    </source>
</evidence>
<comment type="subcellular location">
    <subcellularLocation>
        <location evidence="2">Cell membrane</location>
        <topology evidence="2">Multi-pass membrane protein</topology>
    </subcellularLocation>
</comment>
<feature type="domain" description="Response regulatory" evidence="18">
    <location>
        <begin position="985"/>
        <end position="1100"/>
    </location>
</feature>
<dbReference type="InterPro" id="IPR004358">
    <property type="entry name" value="Sig_transdc_His_kin-like_C"/>
</dbReference>
<dbReference type="Gene3D" id="1.10.3210.10">
    <property type="entry name" value="Hypothetical protein af1432"/>
    <property type="match status" value="1"/>
</dbReference>
<dbReference type="Gene3D" id="1.10.287.130">
    <property type="match status" value="1"/>
</dbReference>
<dbReference type="SUPFAM" id="SSF52172">
    <property type="entry name" value="CheY-like"/>
    <property type="match status" value="2"/>
</dbReference>
<dbReference type="PRINTS" id="PR00344">
    <property type="entry name" value="BCTRLSENSOR"/>
</dbReference>
<dbReference type="SMART" id="SM00388">
    <property type="entry name" value="HisKA"/>
    <property type="match status" value="1"/>
</dbReference>
<keyword evidence="7 16" id="KW-0812">Transmembrane</keyword>
<dbReference type="CDD" id="cd17546">
    <property type="entry name" value="REC_hyHK_CKI1_RcsC-like"/>
    <property type="match status" value="1"/>
</dbReference>
<name>A0A3N0IY29_9ACTN</name>
<dbReference type="Proteomes" id="UP000270112">
    <property type="component" value="Unassembled WGS sequence"/>
</dbReference>
<reference evidence="21" key="3">
    <citation type="journal article" date="2019" name="Microbiol. Resour. Announc.">
        <title>Draft Genome Sequences of Type Strains of Gordonibacter faecihominis, Paraeggerthella hongkongensis, Parvibacter caecicola,Slackia equolifaciens, Slackia faecicanis, and Slackia isoflavoniconvertens.</title>
        <authorList>
            <person name="Danylec N."/>
            <person name="Stoll D.A."/>
            <person name="Dotsch A."/>
            <person name="Huch M."/>
        </authorList>
    </citation>
    <scope>NUCLEOTIDE SEQUENCE</scope>
    <source>
        <strain evidence="21">DSM 16107</strain>
    </source>
</reference>
<feature type="domain" description="HD-GYP" evidence="19">
    <location>
        <begin position="1120"/>
        <end position="1329"/>
    </location>
</feature>
<dbReference type="Proteomes" id="UP000253817">
    <property type="component" value="Unassembled WGS sequence"/>
</dbReference>
<feature type="modified residue" description="4-aspartylphosphate" evidence="15">
    <location>
        <position position="750"/>
    </location>
</feature>
<dbReference type="SUPFAM" id="SSF47226">
    <property type="entry name" value="Histidine-containing phosphotransfer domain, HPT domain"/>
    <property type="match status" value="1"/>
</dbReference>
<evidence type="ECO:0000256" key="11">
    <source>
        <dbReference type="ARBA" id="ARBA00022989"/>
    </source>
</evidence>
<comment type="similarity">
    <text evidence="3">In the N-terminal section; belongs to the phytochrome family.</text>
</comment>
<dbReference type="InterPro" id="IPR036890">
    <property type="entry name" value="HATPase_C_sf"/>
</dbReference>
<proteinExistence type="inferred from homology"/>
<feature type="domain" description="Response regulatory" evidence="18">
    <location>
        <begin position="701"/>
        <end position="819"/>
    </location>
</feature>
<dbReference type="Pfam" id="PF13487">
    <property type="entry name" value="HD_5"/>
    <property type="match status" value="1"/>
</dbReference>
<evidence type="ECO:0000256" key="3">
    <source>
        <dbReference type="ARBA" id="ARBA00006402"/>
    </source>
</evidence>
<keyword evidence="9" id="KW-0808">Transferase</keyword>
<dbReference type="CDD" id="cd00082">
    <property type="entry name" value="HisKA"/>
    <property type="match status" value="1"/>
</dbReference>
<evidence type="ECO:0000256" key="10">
    <source>
        <dbReference type="ARBA" id="ARBA00022840"/>
    </source>
</evidence>
<dbReference type="CDD" id="cd16922">
    <property type="entry name" value="HATPase_EvgS-ArcB-TorS-like"/>
    <property type="match status" value="1"/>
</dbReference>
<dbReference type="InterPro" id="IPR037522">
    <property type="entry name" value="HD_GYP_dom"/>
</dbReference>
<dbReference type="RefSeq" id="WP_114546991.1">
    <property type="nucleotide sequence ID" value="NZ_PPTT01000022.1"/>
</dbReference>
<keyword evidence="6 15" id="KW-0597">Phosphoprotein</keyword>
<dbReference type="SMART" id="SM00471">
    <property type="entry name" value="HDc"/>
    <property type="match status" value="1"/>
</dbReference>
<keyword evidence="9" id="KW-0418">Kinase</keyword>
<keyword evidence="10" id="KW-0067">ATP-binding</keyword>
<dbReference type="InterPro" id="IPR003607">
    <property type="entry name" value="HD/PDEase_dom"/>
</dbReference>
<dbReference type="CDD" id="cd00077">
    <property type="entry name" value="HDc"/>
    <property type="match status" value="1"/>
</dbReference>
<dbReference type="SUPFAM" id="SSF109604">
    <property type="entry name" value="HD-domain/PDEase-like"/>
    <property type="match status" value="1"/>
</dbReference>
<dbReference type="Pfam" id="PF02743">
    <property type="entry name" value="dCache_1"/>
    <property type="match status" value="1"/>
</dbReference>
<evidence type="ECO:0000256" key="1">
    <source>
        <dbReference type="ARBA" id="ARBA00000085"/>
    </source>
</evidence>
<dbReference type="CDD" id="cd12912">
    <property type="entry name" value="PDC2_MCP_like"/>
    <property type="match status" value="1"/>
</dbReference>
<evidence type="ECO:0000256" key="13">
    <source>
        <dbReference type="ARBA" id="ARBA00023136"/>
    </source>
</evidence>
<dbReference type="PROSITE" id="PS50109">
    <property type="entry name" value="HIS_KIN"/>
    <property type="match status" value="1"/>
</dbReference>
<evidence type="ECO:0000313" key="23">
    <source>
        <dbReference type="Proteomes" id="UP000270112"/>
    </source>
</evidence>
<dbReference type="OrthoDB" id="9802066at2"/>
<dbReference type="SMART" id="SM00448">
    <property type="entry name" value="REC"/>
    <property type="match status" value="2"/>
</dbReference>
<dbReference type="Gene3D" id="1.20.120.160">
    <property type="entry name" value="HPT domain"/>
    <property type="match status" value="1"/>
</dbReference>
<reference evidence="20 22" key="1">
    <citation type="journal article" date="2018" name="Elife">
        <title>Discovery and characterization of a prevalent human gut bacterial enzyme sufficient for the inactivation of a family of plant toxins.</title>
        <authorList>
            <person name="Koppel N."/>
            <person name="Bisanz J.E."/>
            <person name="Pandelia M.E."/>
            <person name="Turnbaugh P.J."/>
            <person name="Balskus E.P."/>
        </authorList>
    </citation>
    <scope>NUCLEOTIDE SEQUENCE [LARGE SCALE GENOMIC DNA]</scope>
    <source>
        <strain evidence="20 22">DSM 16107</strain>
    </source>
</reference>
<dbReference type="Gene3D" id="3.30.565.10">
    <property type="entry name" value="Histidine kinase-like ATPase, C-terminal domain"/>
    <property type="match status" value="1"/>
</dbReference>
<dbReference type="GO" id="GO:0005524">
    <property type="term" value="F:ATP binding"/>
    <property type="evidence" value="ECO:0007669"/>
    <property type="project" value="UniProtKB-KW"/>
</dbReference>
<evidence type="ECO:0000313" key="22">
    <source>
        <dbReference type="Proteomes" id="UP000253817"/>
    </source>
</evidence>
<feature type="domain" description="Histidine kinase" evidence="17">
    <location>
        <begin position="337"/>
        <end position="559"/>
    </location>
</feature>
<evidence type="ECO:0000256" key="7">
    <source>
        <dbReference type="ARBA" id="ARBA00022692"/>
    </source>
</evidence>
<dbReference type="InterPro" id="IPR005467">
    <property type="entry name" value="His_kinase_dom"/>
</dbReference>
<keyword evidence="22" id="KW-1185">Reference proteome</keyword>
<dbReference type="EMBL" id="QICC01000024">
    <property type="protein sequence ID" value="RNM41877.1"/>
    <property type="molecule type" value="Genomic_DNA"/>
</dbReference>
<dbReference type="PANTHER" id="PTHR45339">
    <property type="entry name" value="HYBRID SIGNAL TRANSDUCTION HISTIDINE KINASE J"/>
    <property type="match status" value="1"/>
</dbReference>
<sequence length="1329" mass="147412">MTRWRQGAQGGAANHRRNRFMLVAALLLVFMLVFAWVISSYIARFGEEMVSENQTHLADVSSYVTSHMTSVVSDTQDALGAVSAAVDSMDSDAAKTDYLNSVVKQYNFAYIGYAGPDGVLHATMPSESVDISGEDYFQSALRGERSISNLIRKIFKDRAASGILLTVPMGEGASAGALVAMMEISQLSEVLSLDSFGGEGYSYVFDKNGTIIMRTKSLDFNNLFKAWETADFADGYSYERFLDDIENDREGLVQYSYLDAKKIAYYSPITFNDWSIVNIVSEEAVLGKTASMTSELILISCAIFLGFFGLLVLALRSYGVSQESQQSNSAKSAFLANMSHEIRTPMNAIVGISEILLRDDLTPGQRSKVLNIVNSGKGLLTIINDILDLSKIESGKFSIVDEPYELESMLYDLTIITAVRIGEKPVEFFIEIDPELPRTFVGDMGRVKQVLLNIVGNAIKFTNSGSIRLAIDGVKDEGQGQWLLRLEVEDTGIGIRPDDVDKLFNSFTQVDTRRNRAIEGTGLGLSISQGLCKLMGGSISVASEYGKGSTFTVTIKQGIADDAPTAVIEDKDAYSLLVYEPSDVLRAYETSCMDKLGLRYEACSTEEQFAELSRCEGYTHVLASAENLGRLAADAEDLTARPVATYRLSEHASIDMEASNIYLPLFPLQLPFALAGITEYAGRPKNVGILTSEYIPMPYVSVLIVDDNPVNIQVAQGLMEPYRMKIDHALSGEESLRRVQENDYDLVLMDHMMPDMSGIEALQLIRKLPEGRGAHLPIVALTANATSGAHQMFLKEGFDDFLAKPIEMQKLDSVLRTYLKALNASRAADHPEGYQPEPQVEALQDDLDLDSANMTFGEVNFGKGLALVGSSSSYVGILNTYASSTEEKLPLLAAWLESDKSRFVVEVHGLKSSNGAIGAEGLSALAAELEERGRTERFEGIEHRLAAFIRRSETALKEIGEFLAQTPASTSPDASSDDDGFGKKHIVVVDDNPVNLDLAESVLKEEFRLTKLESGEALLSFLEHAHPDMILLDIQMPGISGYEALEMVRQREAWKDIPVIFLTAQNDVQSERTGFRLGAKDFIRKPFDPVVMVSRVKSQMELYQYQTELQEIVSDKTAEVEELQHVITVSWAEIIESRDGTTGSHVQHTTRYFEALLEIAGKSPAYRERLADEHVSDLLRASALHDIGKIGISDTVLKKPAALTPEEFAYMKTHAQIGADMIQKIIDRTHESRFLRYAHDMALYHHERWDGTGYPCGLREEEIPLHVQILTIADVFDALTAVRPYKRAFTFEEAVDIMRNDRSKFYSPNLFDTFMENREIFRRLLNDKD</sequence>
<dbReference type="InterPro" id="IPR001789">
    <property type="entry name" value="Sig_transdc_resp-reg_receiver"/>
</dbReference>
<reference evidence="23" key="2">
    <citation type="submission" date="2018-05" db="EMBL/GenBank/DDBJ databases">
        <title>Genome Sequencing of selected type strains of the family Eggerthellaceae.</title>
        <authorList>
            <person name="Danylec N."/>
            <person name="Stoll D.A."/>
            <person name="Doetsch A."/>
            <person name="Huch M."/>
        </authorList>
    </citation>
    <scope>NUCLEOTIDE SEQUENCE [LARGE SCALE GENOMIC DNA]</scope>
    <source>
        <strain evidence="23">DSM 16107</strain>
    </source>
</reference>
<comment type="caution">
    <text evidence="21">The sequence shown here is derived from an EMBL/GenBank/DDBJ whole genome shotgun (WGS) entry which is preliminary data.</text>
</comment>
<evidence type="ECO:0000256" key="15">
    <source>
        <dbReference type="PROSITE-ProRule" id="PRU00169"/>
    </source>
</evidence>
<accession>A0A3N0IY29</accession>
<keyword evidence="8" id="KW-0547">Nucleotide-binding</keyword>
<evidence type="ECO:0000256" key="4">
    <source>
        <dbReference type="ARBA" id="ARBA00012438"/>
    </source>
</evidence>
<evidence type="ECO:0000256" key="8">
    <source>
        <dbReference type="ARBA" id="ARBA00022741"/>
    </source>
</evidence>
<keyword evidence="13 16" id="KW-0472">Membrane</keyword>
<keyword evidence="12" id="KW-0902">Two-component regulatory system</keyword>
<evidence type="ECO:0000256" key="2">
    <source>
        <dbReference type="ARBA" id="ARBA00004651"/>
    </source>
</evidence>
<gene>
    <name evidence="20" type="ORF">C1876_12160</name>
    <name evidence="21" type="ORF">DMP09_07520</name>
</gene>
<dbReference type="Pfam" id="PF00512">
    <property type="entry name" value="HisKA"/>
    <property type="match status" value="1"/>
</dbReference>
<dbReference type="PROSITE" id="PS50110">
    <property type="entry name" value="RESPONSE_REGULATORY"/>
    <property type="match status" value="2"/>
</dbReference>
<evidence type="ECO:0000256" key="14">
    <source>
        <dbReference type="ARBA" id="ARBA00074306"/>
    </source>
</evidence>
<dbReference type="SUPFAM" id="SSF55874">
    <property type="entry name" value="ATPase domain of HSP90 chaperone/DNA topoisomerase II/histidine kinase"/>
    <property type="match status" value="1"/>
</dbReference>
<dbReference type="PROSITE" id="PS51832">
    <property type="entry name" value="HD_GYP"/>
    <property type="match status" value="1"/>
</dbReference>
<dbReference type="PANTHER" id="PTHR45339:SF1">
    <property type="entry name" value="HYBRID SIGNAL TRANSDUCTION HISTIDINE KINASE J"/>
    <property type="match status" value="1"/>
</dbReference>
<dbReference type="Gene3D" id="3.30.450.20">
    <property type="entry name" value="PAS domain"/>
    <property type="match status" value="1"/>
</dbReference>
<dbReference type="FunFam" id="3.30.565.10:FF:000010">
    <property type="entry name" value="Sensor histidine kinase RcsC"/>
    <property type="match status" value="1"/>
</dbReference>
<evidence type="ECO:0000256" key="5">
    <source>
        <dbReference type="ARBA" id="ARBA00022475"/>
    </source>
</evidence>
<dbReference type="EMBL" id="PPTT01000022">
    <property type="protein sequence ID" value="RDB67694.1"/>
    <property type="molecule type" value="Genomic_DNA"/>
</dbReference>
<protein>
    <recommendedName>
        <fullName evidence="14">Circadian input-output histidine kinase CikA</fullName>
        <ecNumber evidence="4">2.7.13.3</ecNumber>
    </recommendedName>
</protein>
<evidence type="ECO:0000259" key="18">
    <source>
        <dbReference type="PROSITE" id="PS50110"/>
    </source>
</evidence>
<dbReference type="InterPro" id="IPR036097">
    <property type="entry name" value="HisK_dim/P_sf"/>
</dbReference>
<dbReference type="SMART" id="SM00387">
    <property type="entry name" value="HATPase_c"/>
    <property type="match status" value="1"/>
</dbReference>
<evidence type="ECO:0000256" key="12">
    <source>
        <dbReference type="ARBA" id="ARBA00023012"/>
    </source>
</evidence>
<dbReference type="InterPro" id="IPR003594">
    <property type="entry name" value="HATPase_dom"/>
</dbReference>
<evidence type="ECO:0000259" key="17">
    <source>
        <dbReference type="PROSITE" id="PS50109"/>
    </source>
</evidence>
<evidence type="ECO:0000256" key="16">
    <source>
        <dbReference type="SAM" id="Phobius"/>
    </source>
</evidence>
<dbReference type="InterPro" id="IPR011006">
    <property type="entry name" value="CheY-like_superfamily"/>
</dbReference>
<dbReference type="GO" id="GO:0005886">
    <property type="term" value="C:plasma membrane"/>
    <property type="evidence" value="ECO:0007669"/>
    <property type="project" value="UniProtKB-SubCell"/>
</dbReference>
<dbReference type="EC" id="2.7.13.3" evidence="4"/>
<comment type="catalytic activity">
    <reaction evidence="1">
        <text>ATP + protein L-histidine = ADP + protein N-phospho-L-histidine.</text>
        <dbReference type="EC" id="2.7.13.3"/>
    </reaction>
</comment>
<evidence type="ECO:0000256" key="6">
    <source>
        <dbReference type="ARBA" id="ARBA00022553"/>
    </source>
</evidence>
<organism evidence="21 23">
    <name type="scientific">Eggerthella sinensis</name>
    <dbReference type="NCBI Taxonomy" id="242230"/>
    <lineage>
        <taxon>Bacteria</taxon>
        <taxon>Bacillati</taxon>
        <taxon>Actinomycetota</taxon>
        <taxon>Coriobacteriia</taxon>
        <taxon>Eggerthellales</taxon>
        <taxon>Eggerthellaceae</taxon>
        <taxon>Eggerthella</taxon>
    </lineage>
</organism>